<name>A0A932CLR2_UNCTE</name>
<dbReference type="AlphaFoldDB" id="A0A932CLR2"/>
<sequence>MMNFTCVWDEIAEELEMDWNQYVRALNWIAIEEIAEDEEEGITQDPDPRILFAVKKLRKAIGFSNGLK</sequence>
<reference evidence="1" key="1">
    <citation type="submission" date="2020-07" db="EMBL/GenBank/DDBJ databases">
        <title>Huge and variable diversity of episymbiotic CPR bacteria and DPANN archaea in groundwater ecosystems.</title>
        <authorList>
            <person name="He C.Y."/>
            <person name="Keren R."/>
            <person name="Whittaker M."/>
            <person name="Farag I.F."/>
            <person name="Doudna J."/>
            <person name="Cate J.H.D."/>
            <person name="Banfield J.F."/>
        </authorList>
    </citation>
    <scope>NUCLEOTIDE SEQUENCE</scope>
    <source>
        <strain evidence="1">NC_groundwater_672_Ag_B-0.1um_62_36</strain>
    </source>
</reference>
<comment type="caution">
    <text evidence="1">The sequence shown here is derived from an EMBL/GenBank/DDBJ whole genome shotgun (WGS) entry which is preliminary data.</text>
</comment>
<evidence type="ECO:0000313" key="2">
    <source>
        <dbReference type="Proteomes" id="UP000769766"/>
    </source>
</evidence>
<organism evidence="1 2">
    <name type="scientific">Tectimicrobiota bacterium</name>
    <dbReference type="NCBI Taxonomy" id="2528274"/>
    <lineage>
        <taxon>Bacteria</taxon>
        <taxon>Pseudomonadati</taxon>
        <taxon>Nitrospinota/Tectimicrobiota group</taxon>
        <taxon>Candidatus Tectimicrobiota</taxon>
    </lineage>
</organism>
<gene>
    <name evidence="1" type="ORF">HYY20_02500</name>
</gene>
<dbReference type="EMBL" id="JACPRF010000074">
    <property type="protein sequence ID" value="MBI2875733.1"/>
    <property type="molecule type" value="Genomic_DNA"/>
</dbReference>
<dbReference type="Proteomes" id="UP000769766">
    <property type="component" value="Unassembled WGS sequence"/>
</dbReference>
<proteinExistence type="predicted"/>
<protein>
    <submittedName>
        <fullName evidence="1">Uncharacterized protein</fullName>
    </submittedName>
</protein>
<evidence type="ECO:0000313" key="1">
    <source>
        <dbReference type="EMBL" id="MBI2875733.1"/>
    </source>
</evidence>
<accession>A0A932CLR2</accession>